<proteinExistence type="predicted"/>
<dbReference type="KEGG" id="ttr:Tter_1424"/>
<feature type="domain" description="Carbohydrate kinase PfkB" evidence="3">
    <location>
        <begin position="171"/>
        <end position="265"/>
    </location>
</feature>
<dbReference type="AlphaFoldDB" id="D1CC15"/>
<dbReference type="Gene3D" id="3.40.1190.20">
    <property type="match status" value="1"/>
</dbReference>
<dbReference type="eggNOG" id="COG0524">
    <property type="taxonomic scope" value="Bacteria"/>
</dbReference>
<dbReference type="SUPFAM" id="SSF53613">
    <property type="entry name" value="Ribokinase-like"/>
    <property type="match status" value="1"/>
</dbReference>
<sequence>MPATEERPDFLILGHVTKDILEEGYVIGGTATYAGIVGIKLGVRTAVVTSCDNDIDVNGALSGAEVKVIPSQYSTTFENIYVGNKRQQRLLARALPISIDDVPSNWRRAPVILLGPVARELESDLFDAFPHALVGITPQGMMRGWGEDHKVFPIHWKEADRLLKHVQVAILSEDDLVDESDLDMYLNTVPTVVVTRSDRGATVFHQGQERSFPAFRCNVVDATGAGDVFAASFLIELYRTGSIEHAATFANAAASFAIEAVGPTGIPTREKIEKRIAEACYILTE</sequence>
<dbReference type="Proteomes" id="UP000000323">
    <property type="component" value="Chromosome 1"/>
</dbReference>
<dbReference type="EMBL" id="CP001825">
    <property type="protein sequence ID" value="ACZ42330.1"/>
    <property type="molecule type" value="Genomic_DNA"/>
</dbReference>
<evidence type="ECO:0000256" key="2">
    <source>
        <dbReference type="ARBA" id="ARBA00022777"/>
    </source>
</evidence>
<evidence type="ECO:0000313" key="5">
    <source>
        <dbReference type="Proteomes" id="UP000000323"/>
    </source>
</evidence>
<gene>
    <name evidence="4" type="ordered locus">Tter_1424</name>
</gene>
<dbReference type="OrthoDB" id="9776822at2"/>
<keyword evidence="5" id="KW-1185">Reference proteome</keyword>
<organism evidence="4 5">
    <name type="scientific">Thermobaculum terrenum (strain ATCC BAA-798 / CCMEE 7001 / YNP1)</name>
    <dbReference type="NCBI Taxonomy" id="525904"/>
    <lineage>
        <taxon>Bacteria</taxon>
        <taxon>Bacillati</taxon>
        <taxon>Chloroflexota</taxon>
        <taxon>Chloroflexia</taxon>
        <taxon>Candidatus Thermobaculales</taxon>
        <taxon>Candidatus Thermobaculaceae</taxon>
        <taxon>Thermobaculum</taxon>
    </lineage>
</organism>
<dbReference type="HOGENOM" id="CLU_065902_1_0_0"/>
<dbReference type="PANTHER" id="PTHR10584">
    <property type="entry name" value="SUGAR KINASE"/>
    <property type="match status" value="1"/>
</dbReference>
<dbReference type="InterPro" id="IPR029056">
    <property type="entry name" value="Ribokinase-like"/>
</dbReference>
<keyword evidence="2" id="KW-0418">Kinase</keyword>
<evidence type="ECO:0000259" key="3">
    <source>
        <dbReference type="Pfam" id="PF00294"/>
    </source>
</evidence>
<evidence type="ECO:0000256" key="1">
    <source>
        <dbReference type="ARBA" id="ARBA00022679"/>
    </source>
</evidence>
<dbReference type="GO" id="GO:0005829">
    <property type="term" value="C:cytosol"/>
    <property type="evidence" value="ECO:0007669"/>
    <property type="project" value="TreeGrafter"/>
</dbReference>
<reference evidence="5" key="1">
    <citation type="journal article" date="2010" name="Stand. Genomic Sci.">
        <title>Complete genome sequence of 'Thermobaculum terrenum' type strain (YNP1).</title>
        <authorList>
            <person name="Kiss H."/>
            <person name="Cleland D."/>
            <person name="Lapidus A."/>
            <person name="Lucas S."/>
            <person name="Glavina Del Rio T."/>
            <person name="Nolan M."/>
            <person name="Tice H."/>
            <person name="Han C."/>
            <person name="Goodwin L."/>
            <person name="Pitluck S."/>
            <person name="Liolios K."/>
            <person name="Ivanova N."/>
            <person name="Mavromatis K."/>
            <person name="Ovchinnikova G."/>
            <person name="Pati A."/>
            <person name="Chen A."/>
            <person name="Palaniappan K."/>
            <person name="Land M."/>
            <person name="Hauser L."/>
            <person name="Chang Y."/>
            <person name="Jeffries C."/>
            <person name="Lu M."/>
            <person name="Brettin T."/>
            <person name="Detter J."/>
            <person name="Goker M."/>
            <person name="Tindall B."/>
            <person name="Beck B."/>
            <person name="McDermott T."/>
            <person name="Woyke T."/>
            <person name="Bristow J."/>
            <person name="Eisen J."/>
            <person name="Markowitz V."/>
            <person name="Hugenholtz P."/>
            <person name="Kyrpides N."/>
            <person name="Klenk H."/>
            <person name="Cheng J."/>
        </authorList>
    </citation>
    <scope>NUCLEOTIDE SEQUENCE [LARGE SCALE GENOMIC DNA]</scope>
    <source>
        <strain evidence="5">ATCC BAA-798 / YNP1</strain>
    </source>
</reference>
<dbReference type="Pfam" id="PF00294">
    <property type="entry name" value="PfkB"/>
    <property type="match status" value="1"/>
</dbReference>
<accession>D1CC15</accession>
<protein>
    <submittedName>
        <fullName evidence="4">PfkB domain protein</fullName>
    </submittedName>
</protein>
<dbReference type="InterPro" id="IPR011611">
    <property type="entry name" value="PfkB_dom"/>
</dbReference>
<keyword evidence="1" id="KW-0808">Transferase</keyword>
<dbReference type="PANTHER" id="PTHR10584:SF166">
    <property type="entry name" value="RIBOKINASE"/>
    <property type="match status" value="1"/>
</dbReference>
<dbReference type="GO" id="GO:0016301">
    <property type="term" value="F:kinase activity"/>
    <property type="evidence" value="ECO:0007669"/>
    <property type="project" value="UniProtKB-KW"/>
</dbReference>
<name>D1CC15_THET1</name>
<dbReference type="RefSeq" id="WP_012875365.1">
    <property type="nucleotide sequence ID" value="NC_013525.1"/>
</dbReference>
<evidence type="ECO:0000313" key="4">
    <source>
        <dbReference type="EMBL" id="ACZ42330.1"/>
    </source>
</evidence>
<dbReference type="STRING" id="525904.Tter_1424"/>